<dbReference type="Proteomes" id="UP000238801">
    <property type="component" value="Unassembled WGS sequence"/>
</dbReference>
<dbReference type="GO" id="GO:0005829">
    <property type="term" value="C:cytosol"/>
    <property type="evidence" value="ECO:0007669"/>
    <property type="project" value="TreeGrafter"/>
</dbReference>
<dbReference type="InterPro" id="IPR017926">
    <property type="entry name" value="GATASE"/>
</dbReference>
<proteinExistence type="predicted"/>
<keyword evidence="3" id="KW-1185">Reference proteome</keyword>
<evidence type="ECO:0000313" key="3">
    <source>
        <dbReference type="Proteomes" id="UP000238801"/>
    </source>
</evidence>
<dbReference type="PANTHER" id="PTHR42695">
    <property type="entry name" value="GLUTAMINE AMIDOTRANSFERASE YLR126C-RELATED"/>
    <property type="match status" value="1"/>
</dbReference>
<name>A0A2T0X6X0_9RHOB</name>
<feature type="domain" description="Glutamine amidotransferase" evidence="1">
    <location>
        <begin position="77"/>
        <end position="179"/>
    </location>
</feature>
<accession>A0A2T0X6X0</accession>
<gene>
    <name evidence="2" type="ORF">BCF33_0273</name>
</gene>
<dbReference type="Gene3D" id="3.40.50.880">
    <property type="match status" value="1"/>
</dbReference>
<dbReference type="SUPFAM" id="SSF52317">
    <property type="entry name" value="Class I glutamine amidotransferase-like"/>
    <property type="match status" value="1"/>
</dbReference>
<dbReference type="AlphaFoldDB" id="A0A2T0X6X0"/>
<dbReference type="InterPro" id="IPR029062">
    <property type="entry name" value="Class_I_gatase-like"/>
</dbReference>
<sequence length="232" mass="25548">MLIGILLCGHTTGAALERLGEYDAAFRDLLGGPGREFRTWSVVDMEFPEGPREADAWVVTGSKHGAYEDLPFIPRLEDFIRAVHEANVPTVGICFGHQIVAQALGGRVEKFPEGWAVGRTEYEIEGLGRLHLNAWHQDQVTVIPPGARVVGQSGHCATAALSYGPHLWTIQPHPEFTNERIALMVPERKGTLDYEDDRMDAALEGTSLPTDGDRIAEKLLEVLESVREVQDA</sequence>
<organism evidence="2 3">
    <name type="scientific">Hasllibacter halocynthiae</name>
    <dbReference type="NCBI Taxonomy" id="595589"/>
    <lineage>
        <taxon>Bacteria</taxon>
        <taxon>Pseudomonadati</taxon>
        <taxon>Pseudomonadota</taxon>
        <taxon>Alphaproteobacteria</taxon>
        <taxon>Rhodobacterales</taxon>
        <taxon>Roseobacteraceae</taxon>
        <taxon>Hasllibacter</taxon>
    </lineage>
</organism>
<dbReference type="EMBL" id="PVTT01000001">
    <property type="protein sequence ID" value="PRY94679.1"/>
    <property type="molecule type" value="Genomic_DNA"/>
</dbReference>
<protein>
    <submittedName>
        <fullName evidence="2">GMP synthase (Glutamine-hydrolysing)</fullName>
    </submittedName>
</protein>
<comment type="caution">
    <text evidence="2">The sequence shown here is derived from an EMBL/GenBank/DDBJ whole genome shotgun (WGS) entry which is preliminary data.</text>
</comment>
<dbReference type="CDD" id="cd01741">
    <property type="entry name" value="GATase1_1"/>
    <property type="match status" value="1"/>
</dbReference>
<evidence type="ECO:0000313" key="2">
    <source>
        <dbReference type="EMBL" id="PRY94679.1"/>
    </source>
</evidence>
<dbReference type="Pfam" id="PF00117">
    <property type="entry name" value="GATase"/>
    <property type="match status" value="1"/>
</dbReference>
<dbReference type="PANTHER" id="PTHR42695:SF5">
    <property type="entry name" value="GLUTAMINE AMIDOTRANSFERASE YLR126C-RELATED"/>
    <property type="match status" value="1"/>
</dbReference>
<dbReference type="PROSITE" id="PS51273">
    <property type="entry name" value="GATASE_TYPE_1"/>
    <property type="match status" value="1"/>
</dbReference>
<reference evidence="2 3" key="1">
    <citation type="submission" date="2018-03" db="EMBL/GenBank/DDBJ databases">
        <title>Genomic Encyclopedia of Archaeal and Bacterial Type Strains, Phase II (KMG-II): from individual species to whole genera.</title>
        <authorList>
            <person name="Goeker M."/>
        </authorList>
    </citation>
    <scope>NUCLEOTIDE SEQUENCE [LARGE SCALE GENOMIC DNA]</scope>
    <source>
        <strain evidence="2 3">DSM 29318</strain>
    </source>
</reference>
<dbReference type="InterPro" id="IPR044992">
    <property type="entry name" value="ChyE-like"/>
</dbReference>
<dbReference type="RefSeq" id="WP_211292347.1">
    <property type="nucleotide sequence ID" value="NZ_PVTT01000001.1"/>
</dbReference>
<evidence type="ECO:0000259" key="1">
    <source>
        <dbReference type="Pfam" id="PF00117"/>
    </source>
</evidence>